<feature type="compositionally biased region" description="Basic and acidic residues" evidence="5">
    <location>
        <begin position="196"/>
        <end position="207"/>
    </location>
</feature>
<organism evidence="7 8">
    <name type="scientific">Ancylostoma ceylanicum</name>
    <dbReference type="NCBI Taxonomy" id="53326"/>
    <lineage>
        <taxon>Eukaryota</taxon>
        <taxon>Metazoa</taxon>
        <taxon>Ecdysozoa</taxon>
        <taxon>Nematoda</taxon>
        <taxon>Chromadorea</taxon>
        <taxon>Rhabditida</taxon>
        <taxon>Rhabditina</taxon>
        <taxon>Rhabditomorpha</taxon>
        <taxon>Strongyloidea</taxon>
        <taxon>Ancylostomatidae</taxon>
        <taxon>Ancylostomatinae</taxon>
        <taxon>Ancylostoma</taxon>
    </lineage>
</organism>
<dbReference type="PANTHER" id="PTHR31063">
    <property type="entry name" value="PROTEIN CBG08668"/>
    <property type="match status" value="1"/>
</dbReference>
<keyword evidence="3" id="KW-0833">Ubl conjugation pathway</keyword>
<sequence>MSHDCATASAYKAPLAGASANAAPPKGCTMSLNSSWMTIPSSSCEDLLGETEFPFLCSKPSGGEGKRTKGKRCDSLVAHGAPPAFIVKQIDDPAKVLGKRRKARVLHACSDTYAPGLMYSMDKKNRWSQVDAATLLNGVNNDEVSGQVVELRTFGPACHWRDSKVTALHEIGDDGEVTSKTAKGSGASLSTISTPPREKQRGTRARRDIAARRAAEEEERNGCPIEEEPEKAKLRYTLIHDPPMYYGRPMKRISLNFRLSTSGLTQYFRSSLVTIRCAACQNSFGGRTDLCKICVCYIHIANITTCYREREEGVLDLPKSELKPFELVDISPVLHSPATFEFAHVYTDNWSDFNFLDQVESLQDKYAVRWLDLNYQRVLVDATPALTSDKDYEGAPIVMLVIERCRNKKWHYLRVLLNSTIPSPEDFDWKLFKAHLRNNHVCDIPSLVEATVRLPLRWRKSEKLLPEDMTKLNLRREHLPAFNVAAFSQPARRITVERMAILLRAECEHLEADTFEKVEQDDFDSELENDSESSQFADLPSIPAGVKCGSCAAFNSNDLYELDDCWMCRTCLKQMAVNQIRLKSLPICLPLVVPAGTTSYDVLPSILPLPLFNFYTKFAAVELIEQSMDDIIDLGECPGCKQTVDITRPNEYNIVHCECGIVWCSECKKEPHWPMSCQMAAEWMRRWLQHGVDADEHSQRLREITCCCLGPPILFGEAEKFAECKNCNIGFNPQTMFIETRGGHPCRKIEKFHSLSDRILPNEYVPPIKKEVVEICQKARSYRFDATKLNELEKASRKLKDAFAGLEKLRDIRQMVLYIIEYGMAWVHMEKNLSDRALIKANLSQLLRQYEEVIAIINYQRSNFNDSVGSLNSSVQKTIEMIKRYV</sequence>
<dbReference type="Pfam" id="PF01485">
    <property type="entry name" value="IBR"/>
    <property type="match status" value="1"/>
</dbReference>
<feature type="domain" description="IBR" evidence="6">
    <location>
        <begin position="632"/>
        <end position="677"/>
    </location>
</feature>
<evidence type="ECO:0000313" key="8">
    <source>
        <dbReference type="Proteomes" id="UP000024635"/>
    </source>
</evidence>
<keyword evidence="8" id="KW-1185">Reference proteome</keyword>
<accession>A0A016V8P8</accession>
<feature type="compositionally biased region" description="Polar residues" evidence="5">
    <location>
        <begin position="178"/>
        <end position="194"/>
    </location>
</feature>
<name>A0A016V8P8_9BILA</name>
<gene>
    <name evidence="7" type="primary">Acey_s0014.g2272</name>
    <name evidence="7" type="synonym">Acey-F26F12.3</name>
    <name evidence="7" type="ORF">Y032_0014g2272</name>
</gene>
<keyword evidence="2" id="KW-0863">Zinc-finger</keyword>
<dbReference type="InterPro" id="IPR002867">
    <property type="entry name" value="IBR_dom"/>
</dbReference>
<evidence type="ECO:0000259" key="6">
    <source>
        <dbReference type="Pfam" id="PF01485"/>
    </source>
</evidence>
<evidence type="ECO:0000256" key="1">
    <source>
        <dbReference type="ARBA" id="ARBA00022723"/>
    </source>
</evidence>
<dbReference type="OrthoDB" id="5786205at2759"/>
<evidence type="ECO:0000256" key="5">
    <source>
        <dbReference type="SAM" id="MobiDB-lite"/>
    </source>
</evidence>
<keyword evidence="4" id="KW-0862">Zinc</keyword>
<evidence type="ECO:0000256" key="3">
    <source>
        <dbReference type="ARBA" id="ARBA00022786"/>
    </source>
</evidence>
<keyword evidence="1" id="KW-0479">Metal-binding</keyword>
<proteinExistence type="predicted"/>
<reference evidence="8" key="1">
    <citation type="journal article" date="2015" name="Nat. Genet.">
        <title>The genome and transcriptome of the zoonotic hookworm Ancylostoma ceylanicum identify infection-specific gene families.</title>
        <authorList>
            <person name="Schwarz E.M."/>
            <person name="Hu Y."/>
            <person name="Antoshechkin I."/>
            <person name="Miller M.M."/>
            <person name="Sternberg P.W."/>
            <person name="Aroian R.V."/>
        </authorList>
    </citation>
    <scope>NUCLEOTIDE SEQUENCE</scope>
    <source>
        <strain evidence="8">HY135</strain>
    </source>
</reference>
<evidence type="ECO:0000256" key="2">
    <source>
        <dbReference type="ARBA" id="ARBA00022771"/>
    </source>
</evidence>
<protein>
    <recommendedName>
        <fullName evidence="6">IBR domain-containing protein</fullName>
    </recommendedName>
</protein>
<dbReference type="AlphaFoldDB" id="A0A016V8P8"/>
<dbReference type="Proteomes" id="UP000024635">
    <property type="component" value="Unassembled WGS sequence"/>
</dbReference>
<dbReference type="CDD" id="cd20335">
    <property type="entry name" value="BRcat_RBR"/>
    <property type="match status" value="1"/>
</dbReference>
<dbReference type="EMBL" id="JARK01001350">
    <property type="protein sequence ID" value="EYC24019.1"/>
    <property type="molecule type" value="Genomic_DNA"/>
</dbReference>
<dbReference type="GO" id="GO:0008270">
    <property type="term" value="F:zinc ion binding"/>
    <property type="evidence" value="ECO:0007669"/>
    <property type="project" value="UniProtKB-KW"/>
</dbReference>
<dbReference type="PANTHER" id="PTHR31063:SF3">
    <property type="entry name" value="ENHANCER OF POLYCOMB-LIKE PROTEIN"/>
    <property type="match status" value="1"/>
</dbReference>
<evidence type="ECO:0000313" key="7">
    <source>
        <dbReference type="EMBL" id="EYC24019.1"/>
    </source>
</evidence>
<feature type="region of interest" description="Disordered" evidence="5">
    <location>
        <begin position="176"/>
        <end position="207"/>
    </location>
</feature>
<dbReference type="SUPFAM" id="SSF57850">
    <property type="entry name" value="RING/U-box"/>
    <property type="match status" value="1"/>
</dbReference>
<evidence type="ECO:0000256" key="4">
    <source>
        <dbReference type="ARBA" id="ARBA00022833"/>
    </source>
</evidence>
<comment type="caution">
    <text evidence="7">The sequence shown here is derived from an EMBL/GenBank/DDBJ whole genome shotgun (WGS) entry which is preliminary data.</text>
</comment>